<dbReference type="EMBL" id="KV745121">
    <property type="protein sequence ID" value="OCK77517.1"/>
    <property type="molecule type" value="Genomic_DNA"/>
</dbReference>
<dbReference type="Pfam" id="PF01426">
    <property type="entry name" value="BAH"/>
    <property type="match status" value="1"/>
</dbReference>
<feature type="region of interest" description="Disordered" evidence="1">
    <location>
        <begin position="242"/>
        <end position="282"/>
    </location>
</feature>
<gene>
    <name evidence="3" type="ORF">K432DRAFT_304029</name>
</gene>
<proteinExistence type="predicted"/>
<evidence type="ECO:0000313" key="3">
    <source>
        <dbReference type="EMBL" id="OCK77517.1"/>
    </source>
</evidence>
<keyword evidence="4" id="KW-1185">Reference proteome</keyword>
<dbReference type="OrthoDB" id="10259622at2759"/>
<sequence length="388" mass="44477">MFDGFKIQYYQSLLERPKKRKRDQDSALILQENPFDRNLDTIFSVSPADYWEDTSRYRKFTIANETFAVNDIVFIRSSDEDDPGPDAPIKGWVARVLEVRAGDEQHVYLRIYWLYRPEDLPGGRKPYHGRNELIASNDMQIVDATTVNAKANVKHWVEEDDKSELMDGDQLFWRQTYNIRPKNNETPLSLPKHCIDQVPCNPDRLLIQCSNPKCKKWLHAVCIESAAVKEAYAAYGLTYPTNASHTPPAPMNGTTSNTNLQRSTSTNKKGRKKKNSNAEPDAEVNAQQILLFKAEVVNGSEMERTKTKLVLTDLREGQGQRTWEVVIKCLICGEDIEEEEEGDRKEEEHVHGAEQGVKEEEDEVPKTEQAEEEEEDRNLPFRSSVIGM</sequence>
<dbReference type="AlphaFoldDB" id="A0A8E2E560"/>
<dbReference type="CDD" id="cd04370">
    <property type="entry name" value="BAH"/>
    <property type="match status" value="1"/>
</dbReference>
<evidence type="ECO:0000259" key="2">
    <source>
        <dbReference type="PROSITE" id="PS51038"/>
    </source>
</evidence>
<dbReference type="InterPro" id="IPR011011">
    <property type="entry name" value="Znf_FYVE_PHD"/>
</dbReference>
<feature type="compositionally biased region" description="Basic and acidic residues" evidence="1">
    <location>
        <begin position="342"/>
        <end position="369"/>
    </location>
</feature>
<dbReference type="PANTHER" id="PTHR46364">
    <property type="entry name" value="OS08G0421900 PROTEIN"/>
    <property type="match status" value="1"/>
</dbReference>
<accession>A0A8E2E560</accession>
<evidence type="ECO:0000313" key="4">
    <source>
        <dbReference type="Proteomes" id="UP000250266"/>
    </source>
</evidence>
<organism evidence="3 4">
    <name type="scientific">Lepidopterella palustris CBS 459.81</name>
    <dbReference type="NCBI Taxonomy" id="1314670"/>
    <lineage>
        <taxon>Eukaryota</taxon>
        <taxon>Fungi</taxon>
        <taxon>Dikarya</taxon>
        <taxon>Ascomycota</taxon>
        <taxon>Pezizomycotina</taxon>
        <taxon>Dothideomycetes</taxon>
        <taxon>Pleosporomycetidae</taxon>
        <taxon>Mytilinidiales</taxon>
        <taxon>Argynnaceae</taxon>
        <taxon>Lepidopterella</taxon>
    </lineage>
</organism>
<evidence type="ECO:0000256" key="1">
    <source>
        <dbReference type="SAM" id="MobiDB-lite"/>
    </source>
</evidence>
<protein>
    <recommendedName>
        <fullName evidence="2">BAH domain-containing protein</fullName>
    </recommendedName>
</protein>
<dbReference type="PROSITE" id="PS51038">
    <property type="entry name" value="BAH"/>
    <property type="match status" value="1"/>
</dbReference>
<dbReference type="SUPFAM" id="SSF57903">
    <property type="entry name" value="FYVE/PHD zinc finger"/>
    <property type="match status" value="1"/>
</dbReference>
<reference evidence="3 4" key="1">
    <citation type="journal article" date="2016" name="Nat. Commun.">
        <title>Ectomycorrhizal ecology is imprinted in the genome of the dominant symbiotic fungus Cenococcum geophilum.</title>
        <authorList>
            <consortium name="DOE Joint Genome Institute"/>
            <person name="Peter M."/>
            <person name="Kohler A."/>
            <person name="Ohm R.A."/>
            <person name="Kuo A."/>
            <person name="Krutzmann J."/>
            <person name="Morin E."/>
            <person name="Arend M."/>
            <person name="Barry K.W."/>
            <person name="Binder M."/>
            <person name="Choi C."/>
            <person name="Clum A."/>
            <person name="Copeland A."/>
            <person name="Grisel N."/>
            <person name="Haridas S."/>
            <person name="Kipfer T."/>
            <person name="LaButti K."/>
            <person name="Lindquist E."/>
            <person name="Lipzen A."/>
            <person name="Maire R."/>
            <person name="Meier B."/>
            <person name="Mihaltcheva S."/>
            <person name="Molinier V."/>
            <person name="Murat C."/>
            <person name="Poggeler S."/>
            <person name="Quandt C.A."/>
            <person name="Sperisen C."/>
            <person name="Tritt A."/>
            <person name="Tisserant E."/>
            <person name="Crous P.W."/>
            <person name="Henrissat B."/>
            <person name="Nehls U."/>
            <person name="Egli S."/>
            <person name="Spatafora J.W."/>
            <person name="Grigoriev I.V."/>
            <person name="Martin F.M."/>
        </authorList>
    </citation>
    <scope>NUCLEOTIDE SEQUENCE [LARGE SCALE GENOMIC DNA]</scope>
    <source>
        <strain evidence="3 4">CBS 459.81</strain>
    </source>
</reference>
<dbReference type="InterPro" id="IPR043151">
    <property type="entry name" value="BAH_sf"/>
</dbReference>
<dbReference type="GO" id="GO:0003682">
    <property type="term" value="F:chromatin binding"/>
    <property type="evidence" value="ECO:0007669"/>
    <property type="project" value="InterPro"/>
</dbReference>
<dbReference type="Gene3D" id="2.30.30.490">
    <property type="match status" value="1"/>
</dbReference>
<feature type="region of interest" description="Disordered" evidence="1">
    <location>
        <begin position="337"/>
        <end position="388"/>
    </location>
</feature>
<dbReference type="SMART" id="SM00439">
    <property type="entry name" value="BAH"/>
    <property type="match status" value="1"/>
</dbReference>
<feature type="compositionally biased region" description="Polar residues" evidence="1">
    <location>
        <begin position="252"/>
        <end position="267"/>
    </location>
</feature>
<feature type="domain" description="BAH" evidence="2">
    <location>
        <begin position="65"/>
        <end position="188"/>
    </location>
</feature>
<dbReference type="Proteomes" id="UP000250266">
    <property type="component" value="Unassembled WGS sequence"/>
</dbReference>
<dbReference type="InterPro" id="IPR001025">
    <property type="entry name" value="BAH_dom"/>
</dbReference>
<name>A0A8E2E560_9PEZI</name>